<evidence type="ECO:0000313" key="2">
    <source>
        <dbReference type="Proteomes" id="UP001385892"/>
    </source>
</evidence>
<dbReference type="EMBL" id="JBBKZT010000016">
    <property type="protein sequence ID" value="MEJ8850620.1"/>
    <property type="molecule type" value="Genomic_DNA"/>
</dbReference>
<keyword evidence="2" id="KW-1185">Reference proteome</keyword>
<organism evidence="1 2">
    <name type="scientific">Variovorax rhizosphaerae</name>
    <dbReference type="NCBI Taxonomy" id="1836200"/>
    <lineage>
        <taxon>Bacteria</taxon>
        <taxon>Pseudomonadati</taxon>
        <taxon>Pseudomonadota</taxon>
        <taxon>Betaproteobacteria</taxon>
        <taxon>Burkholderiales</taxon>
        <taxon>Comamonadaceae</taxon>
        <taxon>Variovorax</taxon>
    </lineage>
</organism>
<dbReference type="RefSeq" id="WP_340346012.1">
    <property type="nucleotide sequence ID" value="NZ_JBBKZT010000016.1"/>
</dbReference>
<dbReference type="PANTHER" id="PTHR42280:SF1">
    <property type="entry name" value="CITG FAMILY PROTEIN"/>
    <property type="match status" value="1"/>
</dbReference>
<comment type="caution">
    <text evidence="1">The sequence shown here is derived from an EMBL/GenBank/DDBJ whole genome shotgun (WGS) entry which is preliminary data.</text>
</comment>
<dbReference type="Gene3D" id="1.10.4200.10">
    <property type="entry name" value="Triphosphoribosyl-dephospho-CoA protein"/>
    <property type="match status" value="1"/>
</dbReference>
<protein>
    <submittedName>
        <fullName evidence="1">Triphosphoribosyl-dephospho-CoA synthase</fullName>
    </submittedName>
</protein>
<proteinExistence type="predicted"/>
<evidence type="ECO:0000313" key="1">
    <source>
        <dbReference type="EMBL" id="MEJ8850620.1"/>
    </source>
</evidence>
<dbReference type="Proteomes" id="UP001385892">
    <property type="component" value="Unassembled WGS sequence"/>
</dbReference>
<name>A0ABU8WSU7_9BURK</name>
<accession>A0ABU8WSU7</accession>
<sequence>MSGPTPQQLATQRARACFLRACELDVAVRKPGNVSRASPGHGMTAELFIASAQAAAGPLFEPGAGVGERIEGAVEASWAAAGCNTNLGILLLCAPVARAVELRPDAVGSAAGLSAAIEEVLNALDLSDSQAAYRAIARAHPGGLGSAPEEDVRQPPSIGLRAAMALAADRDSIARLYRDGYGTLSALADASLGAGFALQPESSAGLADAATAAAVQRLYLALLANAADSHIVRIHGEAVAHSVMTAAQGWQARATGASPLDGDPDFAAWDEALKARRINPGTTADLTVAALLLAGLGRPGDTGWHGT</sequence>
<dbReference type="Pfam" id="PF01874">
    <property type="entry name" value="CitG"/>
    <property type="match status" value="1"/>
</dbReference>
<dbReference type="PANTHER" id="PTHR42280">
    <property type="entry name" value="CITG FAMILY PROTEIN"/>
    <property type="match status" value="1"/>
</dbReference>
<dbReference type="InterPro" id="IPR002736">
    <property type="entry name" value="CitG"/>
</dbReference>
<reference evidence="1 2" key="1">
    <citation type="submission" date="2024-03" db="EMBL/GenBank/DDBJ databases">
        <title>Novel species of the genus Variovorax.</title>
        <authorList>
            <person name="Liu Q."/>
            <person name="Xin Y.-H."/>
        </authorList>
    </citation>
    <scope>NUCLEOTIDE SEQUENCE [LARGE SCALE GENOMIC DNA]</scope>
    <source>
        <strain evidence="1 2">KACC 18900</strain>
    </source>
</reference>
<gene>
    <name evidence="1" type="ORF">WKW82_28550</name>
</gene>